<gene>
    <name evidence="1" type="ORF">F4821DRAFT_109911</name>
</gene>
<reference evidence="1 2" key="1">
    <citation type="journal article" date="2022" name="New Phytol.">
        <title>Ecological generalism drives hyperdiversity of secondary metabolite gene clusters in xylarialean endophytes.</title>
        <authorList>
            <person name="Franco M.E.E."/>
            <person name="Wisecaver J.H."/>
            <person name="Arnold A.E."/>
            <person name="Ju Y.M."/>
            <person name="Slot J.C."/>
            <person name="Ahrendt S."/>
            <person name="Moore L.P."/>
            <person name="Eastman K.E."/>
            <person name="Scott K."/>
            <person name="Konkel Z."/>
            <person name="Mondo S.J."/>
            <person name="Kuo A."/>
            <person name="Hayes R.D."/>
            <person name="Haridas S."/>
            <person name="Andreopoulos B."/>
            <person name="Riley R."/>
            <person name="LaButti K."/>
            <person name="Pangilinan J."/>
            <person name="Lipzen A."/>
            <person name="Amirebrahimi M."/>
            <person name="Yan J."/>
            <person name="Adam C."/>
            <person name="Keymanesh K."/>
            <person name="Ng V."/>
            <person name="Louie K."/>
            <person name="Northen T."/>
            <person name="Drula E."/>
            <person name="Henrissat B."/>
            <person name="Hsieh H.M."/>
            <person name="Youens-Clark K."/>
            <person name="Lutzoni F."/>
            <person name="Miadlikowska J."/>
            <person name="Eastwood D.C."/>
            <person name="Hamelin R.C."/>
            <person name="Grigoriev I.V."/>
            <person name="U'Ren J.M."/>
        </authorList>
    </citation>
    <scope>NUCLEOTIDE SEQUENCE [LARGE SCALE GENOMIC DNA]</scope>
    <source>
        <strain evidence="1 2">ER1909</strain>
    </source>
</reference>
<name>A0ACC0DIY9_9PEZI</name>
<keyword evidence="2" id="KW-1185">Reference proteome</keyword>
<comment type="caution">
    <text evidence="1">The sequence shown here is derived from an EMBL/GenBank/DDBJ whole genome shotgun (WGS) entry which is preliminary data.</text>
</comment>
<proteinExistence type="predicted"/>
<sequence>MTTSTVASVVSMAYLMLALALSSVISVASAEPATTSAVQDFPDYLDRSAMAVSLISDSGPVNVEYKVAPLTAEAGLNQTNENTLKAFNVKGKLVLVDHTNYNQLEFSDTIAYLTCDDGADSFITPNDVLNQVMNGKPQAILLYSTVTTYCSLGGTDLSYKSIWTMTDTFEAGMTKNITSDSSAGVIRATILGDDSDGDTDGSPQGGNNSAVAMSILYSITGLITLLFLIIIATGAIRAHRHPERYGPRASYGGRPRQSRARGLARAVLETLPIVKFGDPQPAKDPENELESISGDTQQNHTSVTPHEATTSDVASVGSSSKGKEREAPVTATELSAASTSASNENRENTEQKEEEHLGCSICTEDFVVGQDVRVLPCDHKFHPQCIDPWLVNVSGTCPLCRLDLRPQEDEEGGSSTNRSDGPVDRLPSPSPDDEGDAASRRRLSRLLDWNRLRHASVDERIQALRQYRQSQGATSGNQTSSDSNEEQSRHTRLSDRLREKFHIRTRAHPPADPPS</sequence>
<organism evidence="1 2">
    <name type="scientific">Hypoxylon rubiginosum</name>
    <dbReference type="NCBI Taxonomy" id="110542"/>
    <lineage>
        <taxon>Eukaryota</taxon>
        <taxon>Fungi</taxon>
        <taxon>Dikarya</taxon>
        <taxon>Ascomycota</taxon>
        <taxon>Pezizomycotina</taxon>
        <taxon>Sordariomycetes</taxon>
        <taxon>Xylariomycetidae</taxon>
        <taxon>Xylariales</taxon>
        <taxon>Hypoxylaceae</taxon>
        <taxon>Hypoxylon</taxon>
    </lineage>
</organism>
<protein>
    <submittedName>
        <fullName evidence="1">Uncharacterized protein</fullName>
    </submittedName>
</protein>
<evidence type="ECO:0000313" key="1">
    <source>
        <dbReference type="EMBL" id="KAI6092724.1"/>
    </source>
</evidence>
<evidence type="ECO:0000313" key="2">
    <source>
        <dbReference type="Proteomes" id="UP001497680"/>
    </source>
</evidence>
<dbReference type="Proteomes" id="UP001497680">
    <property type="component" value="Unassembled WGS sequence"/>
</dbReference>
<dbReference type="EMBL" id="MU394282">
    <property type="protein sequence ID" value="KAI6092724.1"/>
    <property type="molecule type" value="Genomic_DNA"/>
</dbReference>
<accession>A0ACC0DIY9</accession>